<dbReference type="Proteomes" id="UP000295611">
    <property type="component" value="Unassembled WGS sequence"/>
</dbReference>
<evidence type="ECO:0000313" key="3">
    <source>
        <dbReference type="EMBL" id="TDR81618.1"/>
    </source>
</evidence>
<feature type="compositionally biased region" description="Low complexity" evidence="1">
    <location>
        <begin position="1314"/>
        <end position="1330"/>
    </location>
</feature>
<keyword evidence="4" id="KW-1185">Reference proteome</keyword>
<organism evidence="3 4">
    <name type="scientific">Paludibacterium purpuratum</name>
    <dbReference type="NCBI Taxonomy" id="1144873"/>
    <lineage>
        <taxon>Bacteria</taxon>
        <taxon>Pseudomonadati</taxon>
        <taxon>Pseudomonadota</taxon>
        <taxon>Betaproteobacteria</taxon>
        <taxon>Neisseriales</taxon>
        <taxon>Chromobacteriaceae</taxon>
        <taxon>Paludibacterium</taxon>
    </lineage>
</organism>
<dbReference type="Gene3D" id="2.160.20.10">
    <property type="entry name" value="Single-stranded right-handed beta-helix, Pectin lyase-like"/>
    <property type="match status" value="1"/>
</dbReference>
<comment type="caution">
    <text evidence="3">The sequence shown here is derived from an EMBL/GenBank/DDBJ whole genome shotgun (WGS) entry which is preliminary data.</text>
</comment>
<gene>
    <name evidence="3" type="ORF">DFP86_103276</name>
</gene>
<evidence type="ECO:0000259" key="2">
    <source>
        <dbReference type="SMART" id="SM00912"/>
    </source>
</evidence>
<feature type="domain" description="Filamentous haemagglutinin FhaB/tRNA nuclease CdiA-like TPS" evidence="2">
    <location>
        <begin position="52"/>
        <end position="172"/>
    </location>
</feature>
<protein>
    <submittedName>
        <fullName evidence="3">S-PFT family hemolysin</fullName>
    </submittedName>
</protein>
<evidence type="ECO:0000313" key="4">
    <source>
        <dbReference type="Proteomes" id="UP000295611"/>
    </source>
</evidence>
<dbReference type="InterPro" id="IPR012334">
    <property type="entry name" value="Pectin_lyas_fold"/>
</dbReference>
<feature type="region of interest" description="Disordered" evidence="1">
    <location>
        <begin position="1314"/>
        <end position="1334"/>
    </location>
</feature>
<feature type="region of interest" description="Disordered" evidence="1">
    <location>
        <begin position="1224"/>
        <end position="1251"/>
    </location>
</feature>
<dbReference type="RefSeq" id="WP_133678976.1">
    <property type="nucleotide sequence ID" value="NZ_SNZP01000003.1"/>
</dbReference>
<accession>A0A4R7B9U3</accession>
<dbReference type="SMART" id="SM00912">
    <property type="entry name" value="Haemagg_act"/>
    <property type="match status" value="1"/>
</dbReference>
<dbReference type="SUPFAM" id="SSF51126">
    <property type="entry name" value="Pectin lyase-like"/>
    <property type="match status" value="1"/>
</dbReference>
<feature type="compositionally biased region" description="Polar residues" evidence="1">
    <location>
        <begin position="1242"/>
        <end position="1251"/>
    </location>
</feature>
<feature type="region of interest" description="Disordered" evidence="1">
    <location>
        <begin position="467"/>
        <end position="489"/>
    </location>
</feature>
<dbReference type="GO" id="GO:0003824">
    <property type="term" value="F:catalytic activity"/>
    <property type="evidence" value="ECO:0007669"/>
    <property type="project" value="UniProtKB-ARBA"/>
</dbReference>
<dbReference type="InterPro" id="IPR010069">
    <property type="entry name" value="CdiA_FHA1_rpt"/>
</dbReference>
<proteinExistence type="predicted"/>
<dbReference type="InterPro" id="IPR011050">
    <property type="entry name" value="Pectin_lyase_fold/virulence"/>
</dbReference>
<sequence>MNHRHIERAFSLSGAGKVSVAIALAFLLGEASMAAGIVSAGGANGPAVSTQPNGAQVVNIVAPSAAGLSHNQFTDYNVDRFGAVLNNSTAAGQSTLAGQLGANAALGGRAASVILGEVVSRNPSLLLGQQEIFGTSAAFVLANPNGITCNGCGFINTTRASLVVGTPTIANGQLTGVRTAGTASLTIGASGIGGADVLDLIAPRIDARALVKGGSAIRAIAGSNDVGYDDLKVTARQEGAPSSFDSVFLGGMQAGRITVLNTAQGAGVNMGGKIAADDSVSLTSAGRLDLAAVQLKAGGNASLSGASVNVHGALVHDESHDASQSKSWFIWQTGETDHKTDRVSDTLQTGRIDAAQLTIHADGEARLSATEVKANQASIDATSITLATERGTVALSDSLSQWKNSWSHQQTTQSRDETVAGAQFDVKQDLTLNANGPLSAEAATLNAGGKIALTSRADLRLTGTQEAHDSLVSSSRKNEGAALETGSWHNETHAGVLKTTTIHAGSDLTVSADGDLNAQGASMTSGGNADVGALRAMTLGLLRNDTSSQSQDSKTWWGGIGGGARNDQSASASTVVGSSLNAAGGIHLAAGDDLQITASQIHGGAGAHAGSLRGSVYIDGAQSTNTASQDTRKGGVFNITTAANRQTSSTGQQVGASVRSDVDLTIDSANDLRIAGSQVAAKGNANLSAGNNLAVSTQTINSASNQTQTTLGWTGQAASTGDMQYRAGFGLQQVTTTDSRQSDTQAASQLSGGSLQVKAGSDLTLTGSTLGAGNGGLQLSGDRVSLNAADNNVSTTHGQTTSGGGLYVNAGVDTVGGGITFGSDSKQQATQTQSAQVNQLQSGGDLRIGAGTLNNQGSQIGAAGNLTVSAGAIAQTAALSTSNSQSSETQWHADIGAGLQVGDIAHPVVDKLTGLLKGQPLGDDKVGQALSGAATAVKNGDFKGAVDSLKGLGTPGISGQIVASGQHDQAQSSTSSATVASMSGASIAVKSDGLLTDQGGQYTASQGQVSLTAGQLQLGAAQNSSTASQQHGSGSASVSAATVTGADLSLGVKAAGSQSASQDSSNQTLGSQIKGAGGVSINVTGDASLTAASLNGGNGAVNLTSGGNLTLAAGSDRSQHQDSQSGGNGSLNLSMTTAGAVLGGGGSLGVNGGQNASDKQSAVGGSVNGQNVSLQAAQNLSLADQQIKGDQVALGATGGRLDIGGQSQSSSQTGQSVALNLNASGLQTGSGQGGGEIKVDRSTANTADQQGSQIAAGSLSLQSQGDTAISGSTVNSSSLSGNIGGKLTVGSTLSSNDSSHLAVDVSVNGHYPAATTPAAPATPDTQPAPAKSGWDQAIQTVEQLATDPANLIGVHVDSSEQQHQAADHPAALVASQSANLAVTGGSTVIGASLTLPAGSTLSGPVTSSPLAGSDSRHATQVDLSANPADAVKQAIASLQAGKVPFVSTSGSDKDLTVPSTVSR</sequence>
<evidence type="ECO:0000256" key="1">
    <source>
        <dbReference type="SAM" id="MobiDB-lite"/>
    </source>
</evidence>
<name>A0A4R7B9U3_9NEIS</name>
<dbReference type="Pfam" id="PF05860">
    <property type="entry name" value="TPS"/>
    <property type="match status" value="1"/>
</dbReference>
<dbReference type="Pfam" id="PF13332">
    <property type="entry name" value="Fil_haemagg_2"/>
    <property type="match status" value="5"/>
</dbReference>
<dbReference type="InterPro" id="IPR008638">
    <property type="entry name" value="FhaB/CdiA-like_TPS"/>
</dbReference>
<feature type="region of interest" description="Disordered" evidence="1">
    <location>
        <begin position="1112"/>
        <end position="1132"/>
    </location>
</feature>
<dbReference type="NCBIfam" id="TIGR01731">
    <property type="entry name" value="fil_hemag_20aa"/>
    <property type="match status" value="2"/>
</dbReference>
<dbReference type="InterPro" id="IPR025157">
    <property type="entry name" value="Hemagglutinin_rpt"/>
</dbReference>
<dbReference type="OrthoDB" id="5666689at2"/>
<dbReference type="NCBIfam" id="TIGR01901">
    <property type="entry name" value="adhes_NPXG"/>
    <property type="match status" value="1"/>
</dbReference>
<dbReference type="EMBL" id="SNZP01000003">
    <property type="protein sequence ID" value="TDR81618.1"/>
    <property type="molecule type" value="Genomic_DNA"/>
</dbReference>
<reference evidence="3 4" key="1">
    <citation type="submission" date="2019-03" db="EMBL/GenBank/DDBJ databases">
        <title>Genomic Encyclopedia of Type Strains, Phase III (KMG-III): the genomes of soil and plant-associated and newly described type strains.</title>
        <authorList>
            <person name="Whitman W."/>
        </authorList>
    </citation>
    <scope>NUCLEOTIDE SEQUENCE [LARGE SCALE GENOMIC DNA]</scope>
    <source>
        <strain evidence="3 4">CECT 8976</strain>
    </source>
</reference>